<organism evidence="3 4">
    <name type="scientific">Penicillium brasilianum</name>
    <dbReference type="NCBI Taxonomy" id="104259"/>
    <lineage>
        <taxon>Eukaryota</taxon>
        <taxon>Fungi</taxon>
        <taxon>Dikarya</taxon>
        <taxon>Ascomycota</taxon>
        <taxon>Pezizomycotina</taxon>
        <taxon>Eurotiomycetes</taxon>
        <taxon>Eurotiomycetidae</taxon>
        <taxon>Eurotiales</taxon>
        <taxon>Aspergillaceae</taxon>
        <taxon>Penicillium</taxon>
    </lineage>
</organism>
<feature type="compositionally biased region" description="Low complexity" evidence="1">
    <location>
        <begin position="105"/>
        <end position="139"/>
    </location>
</feature>
<feature type="signal peptide" evidence="2">
    <location>
        <begin position="1"/>
        <end position="21"/>
    </location>
</feature>
<dbReference type="OrthoDB" id="2507140at2759"/>
<evidence type="ECO:0008006" key="5">
    <source>
        <dbReference type="Google" id="ProtNLM"/>
    </source>
</evidence>
<keyword evidence="4" id="KW-1185">Reference proteome</keyword>
<reference evidence="4" key="1">
    <citation type="journal article" date="2015" name="Genome Announc.">
        <title>Draft genome sequence of the fungus Penicillium brasilianum MG11.</title>
        <authorList>
            <person name="Horn F."/>
            <person name="Linde J."/>
            <person name="Mattern D.J."/>
            <person name="Walther G."/>
            <person name="Guthke R."/>
            <person name="Brakhage A.A."/>
            <person name="Valiante V."/>
        </authorList>
    </citation>
    <scope>NUCLEOTIDE SEQUENCE [LARGE SCALE GENOMIC DNA]</scope>
    <source>
        <strain evidence="4">MG11</strain>
    </source>
</reference>
<feature type="compositionally biased region" description="Low complexity" evidence="1">
    <location>
        <begin position="147"/>
        <end position="167"/>
    </location>
</feature>
<accession>A0A0F7TZ17</accession>
<name>A0A0F7TZ17_PENBI</name>
<evidence type="ECO:0000313" key="3">
    <source>
        <dbReference type="EMBL" id="CEJ60680.1"/>
    </source>
</evidence>
<dbReference type="EMBL" id="CDHK01000009">
    <property type="protein sequence ID" value="CEJ60680.1"/>
    <property type="molecule type" value="Genomic_DNA"/>
</dbReference>
<sequence length="197" mass="20125">MRFIATKLPLLLAASATIVVGESTTTGSGSVSTSSTKCAAQKVVDQCVQNMRFELENCGTYDWDCQCIGSTNVVNCYNNCPELPERIGAQTIRQQNCANAKAYDTTTTHSTPSSTAGFDSPSSSPVSSSFASDSTDFPSGLKETSDEATSSSSSSEPTKSLTGLEATASASSGAAAGAVKAAGGWVAFLGLALGVLF</sequence>
<evidence type="ECO:0000313" key="4">
    <source>
        <dbReference type="Proteomes" id="UP000042958"/>
    </source>
</evidence>
<dbReference type="AlphaFoldDB" id="A0A0F7TZ17"/>
<evidence type="ECO:0000256" key="2">
    <source>
        <dbReference type="SAM" id="SignalP"/>
    </source>
</evidence>
<proteinExistence type="predicted"/>
<dbReference type="STRING" id="104259.A0A0F7TZ17"/>
<dbReference type="Proteomes" id="UP000042958">
    <property type="component" value="Unassembled WGS sequence"/>
</dbReference>
<keyword evidence="2" id="KW-0732">Signal</keyword>
<evidence type="ECO:0000256" key="1">
    <source>
        <dbReference type="SAM" id="MobiDB-lite"/>
    </source>
</evidence>
<protein>
    <recommendedName>
        <fullName evidence="5">GPI anchored serine-threonine rich protein</fullName>
    </recommendedName>
</protein>
<gene>
    <name evidence="3" type="ORF">PMG11_09245</name>
</gene>
<feature type="region of interest" description="Disordered" evidence="1">
    <location>
        <begin position="104"/>
        <end position="167"/>
    </location>
</feature>
<feature type="chain" id="PRO_5002522800" description="GPI anchored serine-threonine rich protein" evidence="2">
    <location>
        <begin position="22"/>
        <end position="197"/>
    </location>
</feature>